<evidence type="ECO:0000313" key="3">
    <source>
        <dbReference type="Proteomes" id="UP000619479"/>
    </source>
</evidence>
<evidence type="ECO:0000259" key="1">
    <source>
        <dbReference type="Pfam" id="PF01636"/>
    </source>
</evidence>
<dbReference type="Pfam" id="PF01636">
    <property type="entry name" value="APH"/>
    <property type="match status" value="1"/>
</dbReference>
<dbReference type="Proteomes" id="UP000619479">
    <property type="component" value="Unassembled WGS sequence"/>
</dbReference>
<organism evidence="2 3">
    <name type="scientific">Actinoplanes cyaneus</name>
    <dbReference type="NCBI Taxonomy" id="52696"/>
    <lineage>
        <taxon>Bacteria</taxon>
        <taxon>Bacillati</taxon>
        <taxon>Actinomycetota</taxon>
        <taxon>Actinomycetes</taxon>
        <taxon>Micromonosporales</taxon>
        <taxon>Micromonosporaceae</taxon>
        <taxon>Actinoplanes</taxon>
    </lineage>
</organism>
<dbReference type="InterPro" id="IPR002575">
    <property type="entry name" value="Aminoglycoside_PTrfase"/>
</dbReference>
<name>A0A919ID60_9ACTN</name>
<evidence type="ECO:0000313" key="2">
    <source>
        <dbReference type="EMBL" id="GID63237.1"/>
    </source>
</evidence>
<dbReference type="AlphaFoldDB" id="A0A919ID60"/>
<sequence>MCRDNPAVPEDEIVRTVLRDEWHLSPSEITELPMAVMSRGWEVLAGSDRYVARLAESAARLPVEAGLAAAIHLRGVRMEAGEPVRTLGGALTVETAYGALAVLRRPPGRHLDGADPVDQQWWGERLGAVHRALEGFRHPGLRPWQPIDPDAPHLDAEPWLRGAVTAAVTAAIRLTVTDRLTYGVLHGDPAPDAFVLDAATGRSGLMHCGACGTGPLVYDVAAAVLYAGGPERAAEFLDGYRAAGPVAADELEVALPVLLRLRWAVLADRSARAGCLTGLELAREALESMPG</sequence>
<gene>
    <name evidence="2" type="ORF">Acy02nite_11180</name>
</gene>
<proteinExistence type="predicted"/>
<accession>A0A919ID60</accession>
<comment type="caution">
    <text evidence="2">The sequence shown here is derived from an EMBL/GenBank/DDBJ whole genome shotgun (WGS) entry which is preliminary data.</text>
</comment>
<dbReference type="EMBL" id="BOMH01000007">
    <property type="protein sequence ID" value="GID63237.1"/>
    <property type="molecule type" value="Genomic_DNA"/>
</dbReference>
<feature type="domain" description="Aminoglycoside phosphotransferase" evidence="1">
    <location>
        <begin position="38"/>
        <end position="244"/>
    </location>
</feature>
<reference evidence="2" key="1">
    <citation type="submission" date="2021-01" db="EMBL/GenBank/DDBJ databases">
        <title>Whole genome shotgun sequence of Actinoplanes cyaneus NBRC 14990.</title>
        <authorList>
            <person name="Komaki H."/>
            <person name="Tamura T."/>
        </authorList>
    </citation>
    <scope>NUCLEOTIDE SEQUENCE</scope>
    <source>
        <strain evidence="2">NBRC 14990</strain>
    </source>
</reference>
<dbReference type="InterPro" id="IPR011009">
    <property type="entry name" value="Kinase-like_dom_sf"/>
</dbReference>
<keyword evidence="3" id="KW-1185">Reference proteome</keyword>
<dbReference type="SUPFAM" id="SSF56112">
    <property type="entry name" value="Protein kinase-like (PK-like)"/>
    <property type="match status" value="1"/>
</dbReference>
<dbReference type="Gene3D" id="3.90.1200.10">
    <property type="match status" value="1"/>
</dbReference>
<protein>
    <recommendedName>
        <fullName evidence="1">Aminoglycoside phosphotransferase domain-containing protein</fullName>
    </recommendedName>
</protein>